<accession>K9WBJ9</accession>
<keyword evidence="3" id="KW-1185">Reference proteome</keyword>
<dbReference type="EMBL" id="CP003630">
    <property type="protein sequence ID" value="AFZ17765.1"/>
    <property type="molecule type" value="Genomic_DNA"/>
</dbReference>
<organism evidence="2 3">
    <name type="scientific">Allocoleopsis franciscana PCC 7113</name>
    <dbReference type="NCBI Taxonomy" id="1173027"/>
    <lineage>
        <taxon>Bacteria</taxon>
        <taxon>Bacillati</taxon>
        <taxon>Cyanobacteriota</taxon>
        <taxon>Cyanophyceae</taxon>
        <taxon>Coleofasciculales</taxon>
        <taxon>Coleofasciculaceae</taxon>
        <taxon>Allocoleopsis</taxon>
        <taxon>Allocoleopsis franciscana</taxon>
    </lineage>
</organism>
<dbReference type="STRING" id="1173027.Mic7113_1911"/>
<evidence type="ECO:0000313" key="3">
    <source>
        <dbReference type="Proteomes" id="UP000010471"/>
    </source>
</evidence>
<feature type="domain" description="DUF4168" evidence="1">
    <location>
        <begin position="88"/>
        <end position="178"/>
    </location>
</feature>
<name>K9WBJ9_9CYAN</name>
<dbReference type="RefSeq" id="WP_015181917.1">
    <property type="nucleotide sequence ID" value="NC_019738.1"/>
</dbReference>
<dbReference type="InterPro" id="IPR025433">
    <property type="entry name" value="DUF4168"/>
</dbReference>
<dbReference type="KEGG" id="mic:Mic7113_1911"/>
<evidence type="ECO:0000259" key="1">
    <source>
        <dbReference type="Pfam" id="PF13767"/>
    </source>
</evidence>
<dbReference type="Proteomes" id="UP000010471">
    <property type="component" value="Chromosome"/>
</dbReference>
<dbReference type="eggNOG" id="ENOG5032VR9">
    <property type="taxonomic scope" value="Bacteria"/>
</dbReference>
<protein>
    <recommendedName>
        <fullName evidence="1">DUF4168 domain-containing protein</fullName>
    </recommendedName>
</protein>
<sequence>MHSEELLPRKIIQKKLAPSGIRSLYLWSHAIVMMNSSCSRSSFTRIFSQSLLIGTLTTISLLSGLTPGLSRDFHTVVFSSSAQAQAVNDDELTRYVRASLRIEALRLATYEEIKRANNGTVPEIRSCSLQGLSSNVASIWKRFCTQAEGLIEKEGISNSRYNAITKMRQEDPALEKRVLMQRDQQLNRS</sequence>
<dbReference type="AlphaFoldDB" id="K9WBJ9"/>
<dbReference type="OrthoDB" id="565076at2"/>
<dbReference type="HOGENOM" id="CLU_123293_0_0_3"/>
<dbReference type="Pfam" id="PF13767">
    <property type="entry name" value="DUF4168"/>
    <property type="match status" value="1"/>
</dbReference>
<proteinExistence type="predicted"/>
<gene>
    <name evidence="2" type="ORF">Mic7113_1911</name>
</gene>
<reference evidence="2 3" key="1">
    <citation type="submission" date="2012-06" db="EMBL/GenBank/DDBJ databases">
        <title>Finished chromosome of genome of Microcoleus sp. PCC 7113.</title>
        <authorList>
            <consortium name="US DOE Joint Genome Institute"/>
            <person name="Gugger M."/>
            <person name="Coursin T."/>
            <person name="Rippka R."/>
            <person name="Tandeau De Marsac N."/>
            <person name="Huntemann M."/>
            <person name="Wei C.-L."/>
            <person name="Han J."/>
            <person name="Detter J.C."/>
            <person name="Han C."/>
            <person name="Tapia R."/>
            <person name="Chen A."/>
            <person name="Kyrpides N."/>
            <person name="Mavromatis K."/>
            <person name="Markowitz V."/>
            <person name="Szeto E."/>
            <person name="Ivanova N."/>
            <person name="Pagani I."/>
            <person name="Pati A."/>
            <person name="Goodwin L."/>
            <person name="Nordberg H.P."/>
            <person name="Cantor M.N."/>
            <person name="Hua S.X."/>
            <person name="Woyke T."/>
            <person name="Kerfeld C.A."/>
        </authorList>
    </citation>
    <scope>NUCLEOTIDE SEQUENCE [LARGE SCALE GENOMIC DNA]</scope>
    <source>
        <strain evidence="2 3">PCC 7113</strain>
    </source>
</reference>
<evidence type="ECO:0000313" key="2">
    <source>
        <dbReference type="EMBL" id="AFZ17765.1"/>
    </source>
</evidence>